<accession>A0A812NWZ7</accession>
<comment type="caution">
    <text evidence="2">The sequence shown here is derived from an EMBL/GenBank/DDBJ whole genome shotgun (WGS) entry which is preliminary data.</text>
</comment>
<feature type="compositionally biased region" description="Polar residues" evidence="1">
    <location>
        <begin position="1"/>
        <end position="10"/>
    </location>
</feature>
<organism evidence="2 3">
    <name type="scientific">Symbiodinium natans</name>
    <dbReference type="NCBI Taxonomy" id="878477"/>
    <lineage>
        <taxon>Eukaryota</taxon>
        <taxon>Sar</taxon>
        <taxon>Alveolata</taxon>
        <taxon>Dinophyceae</taxon>
        <taxon>Suessiales</taxon>
        <taxon>Symbiodiniaceae</taxon>
        <taxon>Symbiodinium</taxon>
    </lineage>
</organism>
<evidence type="ECO:0000313" key="2">
    <source>
        <dbReference type="EMBL" id="CAE7335348.1"/>
    </source>
</evidence>
<evidence type="ECO:0000313" key="3">
    <source>
        <dbReference type="Proteomes" id="UP000604046"/>
    </source>
</evidence>
<dbReference type="AlphaFoldDB" id="A0A812NWZ7"/>
<feature type="compositionally biased region" description="Basic and acidic residues" evidence="1">
    <location>
        <begin position="37"/>
        <end position="49"/>
    </location>
</feature>
<proteinExistence type="predicted"/>
<evidence type="ECO:0008006" key="4">
    <source>
        <dbReference type="Google" id="ProtNLM"/>
    </source>
</evidence>
<protein>
    <recommendedName>
        <fullName evidence="4">C3H1-type domain-containing protein</fullName>
    </recommendedName>
</protein>
<evidence type="ECO:0000256" key="1">
    <source>
        <dbReference type="SAM" id="MobiDB-lite"/>
    </source>
</evidence>
<dbReference type="EMBL" id="CAJNDS010002114">
    <property type="protein sequence ID" value="CAE7335348.1"/>
    <property type="molecule type" value="Genomic_DNA"/>
</dbReference>
<sequence>MQSGSVSRAQTPEGMHIIPTLTVKSPSMDFTDSTTDDGCRTPSERESNHSGEANLPNMKLIFGLMERGLPSLQRGWRTPDPSPTRTGLPKCAAYTEFIEESDEQQPTPRCARGRQLEEKGRSPSPAQQPWLRLQTPSPEPPLPMPALSQEFMNSFMQACAPKAPRSPWADMTDNEEVNEEPAEEVNEATGMQYPLCVSFGSRGHPYSCGPACKYASKGKGCKDGANCDHCHLCKWKKAAAAPRAARGRAPKPNRRGKQGQQAP</sequence>
<keyword evidence="3" id="KW-1185">Reference proteome</keyword>
<dbReference type="OrthoDB" id="422417at2759"/>
<dbReference type="Proteomes" id="UP000604046">
    <property type="component" value="Unassembled WGS sequence"/>
</dbReference>
<feature type="compositionally biased region" description="Basic residues" evidence="1">
    <location>
        <begin position="245"/>
        <end position="257"/>
    </location>
</feature>
<feature type="compositionally biased region" description="Polar residues" evidence="1">
    <location>
        <begin position="22"/>
        <end position="33"/>
    </location>
</feature>
<reference evidence="2" key="1">
    <citation type="submission" date="2021-02" db="EMBL/GenBank/DDBJ databases">
        <authorList>
            <person name="Dougan E. K."/>
            <person name="Rhodes N."/>
            <person name="Thang M."/>
            <person name="Chan C."/>
        </authorList>
    </citation>
    <scope>NUCLEOTIDE SEQUENCE</scope>
</reference>
<feature type="region of interest" description="Disordered" evidence="1">
    <location>
        <begin position="239"/>
        <end position="263"/>
    </location>
</feature>
<feature type="region of interest" description="Disordered" evidence="1">
    <location>
        <begin position="1"/>
        <end position="54"/>
    </location>
</feature>
<gene>
    <name evidence="2" type="ORF">SNAT2548_LOCUS17538</name>
</gene>
<name>A0A812NWZ7_9DINO</name>
<feature type="region of interest" description="Disordered" evidence="1">
    <location>
        <begin position="98"/>
        <end position="142"/>
    </location>
</feature>